<dbReference type="NCBIfam" id="TIGR01901">
    <property type="entry name" value="adhes_NPXG"/>
    <property type="match status" value="1"/>
</dbReference>
<dbReference type="EMBL" id="JACXBF010000282">
    <property type="protein sequence ID" value="MBD2801383.1"/>
    <property type="molecule type" value="Genomic_DNA"/>
</dbReference>
<reference evidence="3" key="1">
    <citation type="submission" date="2020-09" db="EMBL/GenBank/DDBJ databases">
        <authorList>
            <person name="Palma L."/>
            <person name="Caballero P."/>
            <person name="Berry C."/>
            <person name="Del Valle E."/>
        </authorList>
    </citation>
    <scope>NUCLEOTIDE SEQUENCE</scope>
    <source>
        <strain evidence="3">M</strain>
    </source>
</reference>
<reference evidence="3" key="2">
    <citation type="journal article" date="2024" name="Toxins">
        <title>Genome Sequence Analysis of Native Xenorhabdus Strains Isolated from Entomopathogenic Nematodes in Argentina.</title>
        <authorList>
            <person name="Palma L."/>
            <person name="Frizzo L."/>
            <person name="Kaiser S."/>
            <person name="Berry C."/>
            <person name="Caballero P."/>
            <person name="Bode H.B."/>
            <person name="Del Valle E.E."/>
        </authorList>
    </citation>
    <scope>NUCLEOTIDE SEQUENCE</scope>
    <source>
        <strain evidence="3">M</strain>
    </source>
</reference>
<dbReference type="Proteomes" id="UP001193920">
    <property type="component" value="Unassembled WGS sequence"/>
</dbReference>
<dbReference type="InterPro" id="IPR008638">
    <property type="entry name" value="FhaB/CdiA-like_TPS"/>
</dbReference>
<dbReference type="RefSeq" id="WP_323861336.1">
    <property type="nucleotide sequence ID" value="NZ_JACXBC010000093.1"/>
</dbReference>
<proteinExistence type="predicted"/>
<comment type="caution">
    <text evidence="3">The sequence shown here is derived from an EMBL/GenBank/DDBJ whole genome shotgun (WGS) entry which is preliminary data.</text>
</comment>
<accession>A0AAW3YTJ8</accession>
<gene>
    <name evidence="3" type="ORF">ID854_13175</name>
</gene>
<evidence type="ECO:0000259" key="2">
    <source>
        <dbReference type="SMART" id="SM00912"/>
    </source>
</evidence>
<dbReference type="InterPro" id="IPR012334">
    <property type="entry name" value="Pectin_lyas_fold"/>
</dbReference>
<dbReference type="Gene3D" id="2.160.20.10">
    <property type="entry name" value="Single-stranded right-handed beta-helix, Pectin lyase-like"/>
    <property type="match status" value="1"/>
</dbReference>
<feature type="domain" description="Filamentous haemagglutinin FhaB/tRNA nuclease CdiA-like TPS" evidence="2">
    <location>
        <begin position="41"/>
        <end position="162"/>
    </location>
</feature>
<dbReference type="Pfam" id="PF05860">
    <property type="entry name" value="TPS"/>
    <property type="match status" value="1"/>
</dbReference>
<name>A0AAW3YTJ8_9GAMM</name>
<keyword evidence="1" id="KW-0732">Signal</keyword>
<feature type="chain" id="PRO_5043677547" evidence="1">
    <location>
        <begin position="27"/>
        <end position="322"/>
    </location>
</feature>
<dbReference type="AlphaFoldDB" id="A0AAW3YTJ8"/>
<dbReference type="InterPro" id="IPR011050">
    <property type="entry name" value="Pectin_lyase_fold/virulence"/>
</dbReference>
<feature type="signal peptide" evidence="1">
    <location>
        <begin position="1"/>
        <end position="26"/>
    </location>
</feature>
<protein>
    <submittedName>
        <fullName evidence="3">Filamentous hemagglutinin N-terminal domain-containing protein</fullName>
    </submittedName>
</protein>
<dbReference type="SUPFAM" id="SSF51126">
    <property type="entry name" value="Pectin lyase-like"/>
    <property type="match status" value="1"/>
</dbReference>
<sequence>MTIKNKFKLRVLFSLTSLVSINIAFANPVIPNDNRTQVNIVNNIPVIDIATPNISRVSHNVYKEFNTSEKGLVFNNSLNGTTSQLVGQLNKSPNLRNRPAGIIVNEVVGGNLSQLKGMIEVAGDFASVVISNPNGISINGLTFSDTIGEANFTTGTITFDKRKNLEESKVTKGHITIGEDGINTRNVNYLNLFSKTIKIDGDIEGDYVSVHAGGVLTDMKNLTYTWIESEGPKPEFSIDTSDIGGIYANRIVVISTDKGTGVNLNDLDGKNLIKINAPYSSTVNINGVFRNDNNNITINANNLNVNGTKLKWSDDKNRWEPI</sequence>
<evidence type="ECO:0000256" key="1">
    <source>
        <dbReference type="SAM" id="SignalP"/>
    </source>
</evidence>
<organism evidence="3">
    <name type="scientific">Xenorhabdus szentirmaii</name>
    <dbReference type="NCBI Taxonomy" id="290112"/>
    <lineage>
        <taxon>Bacteria</taxon>
        <taxon>Pseudomonadati</taxon>
        <taxon>Pseudomonadota</taxon>
        <taxon>Gammaproteobacteria</taxon>
        <taxon>Enterobacterales</taxon>
        <taxon>Morganellaceae</taxon>
        <taxon>Xenorhabdus</taxon>
    </lineage>
</organism>
<dbReference type="SMART" id="SM00912">
    <property type="entry name" value="Haemagg_act"/>
    <property type="match status" value="1"/>
</dbReference>
<evidence type="ECO:0000313" key="3">
    <source>
        <dbReference type="EMBL" id="MBD2801383.1"/>
    </source>
</evidence>